<dbReference type="InterPro" id="IPR050202">
    <property type="entry name" value="Cyt/Deoxycyt_deaminase"/>
</dbReference>
<evidence type="ECO:0000259" key="5">
    <source>
        <dbReference type="PROSITE" id="PS51747"/>
    </source>
</evidence>
<dbReference type="OrthoDB" id="9795347at2"/>
<feature type="domain" description="CMP/dCMP-type deaminase" evidence="5">
    <location>
        <begin position="1"/>
        <end position="127"/>
    </location>
</feature>
<evidence type="ECO:0000256" key="1">
    <source>
        <dbReference type="ARBA" id="ARBA00006576"/>
    </source>
</evidence>
<evidence type="ECO:0000256" key="4">
    <source>
        <dbReference type="ARBA" id="ARBA00022833"/>
    </source>
</evidence>
<dbReference type="GO" id="GO:0055086">
    <property type="term" value="P:nucleobase-containing small molecule metabolic process"/>
    <property type="evidence" value="ECO:0007669"/>
    <property type="project" value="UniProtKB-ARBA"/>
</dbReference>
<evidence type="ECO:0000313" key="6">
    <source>
        <dbReference type="EMBL" id="TPE57144.1"/>
    </source>
</evidence>
<dbReference type="SUPFAM" id="SSF53927">
    <property type="entry name" value="Cytidine deaminase-like"/>
    <property type="match status" value="1"/>
</dbReference>
<dbReference type="GO" id="GO:0072527">
    <property type="term" value="P:pyrimidine-containing compound metabolic process"/>
    <property type="evidence" value="ECO:0007669"/>
    <property type="project" value="UniProtKB-ARBA"/>
</dbReference>
<gene>
    <name evidence="6" type="ORF">FJO69_02320</name>
</gene>
<comment type="caution">
    <text evidence="6">The sequence shown here is derived from an EMBL/GenBank/DDBJ whole genome shotgun (WGS) entry which is preliminary data.</text>
</comment>
<dbReference type="GO" id="GO:0004126">
    <property type="term" value="F:cytidine deaminase activity"/>
    <property type="evidence" value="ECO:0007669"/>
    <property type="project" value="UniProtKB-EC"/>
</dbReference>
<dbReference type="GO" id="GO:0005829">
    <property type="term" value="C:cytosol"/>
    <property type="evidence" value="ECO:0007669"/>
    <property type="project" value="TreeGrafter"/>
</dbReference>
<proteinExistence type="inferred from homology"/>
<sequence length="131" mass="14512">MDKKVLQQKLDYAYGIYSGVKVAACAIDKNGKEYFGVNCENPAFPSGLCAERSALFSSVVDGAEIGSFKEIHVISNLNKILYPCGACVQVLTQFLKKDAKVVLYNANLTQQKEYLLSDIFPYGVRDEDIKD</sequence>
<reference evidence="6 7" key="1">
    <citation type="submission" date="2019-06" db="EMBL/GenBank/DDBJ databases">
        <title>Mycoplasma falconis type strain whole genome sequence.</title>
        <authorList>
            <person name="Spergser J."/>
        </authorList>
    </citation>
    <scope>NUCLEOTIDE SEQUENCE [LARGE SCALE GENOMIC DNA]</scope>
    <source>
        <strain evidence="6 7">ATCC 51372</strain>
    </source>
</reference>
<dbReference type="RefSeq" id="WP_140781442.1">
    <property type="nucleotide sequence ID" value="NZ_VFSS01000008.1"/>
</dbReference>
<dbReference type="Gene3D" id="3.40.140.10">
    <property type="entry name" value="Cytidine Deaminase, domain 2"/>
    <property type="match status" value="1"/>
</dbReference>
<dbReference type="GO" id="GO:0042802">
    <property type="term" value="F:identical protein binding"/>
    <property type="evidence" value="ECO:0007669"/>
    <property type="project" value="UniProtKB-ARBA"/>
</dbReference>
<protein>
    <submittedName>
        <fullName evidence="6">Cytidine deaminase</fullName>
        <ecNumber evidence="6">3.5.4.5</ecNumber>
    </submittedName>
</protein>
<accession>A0A501X9R8</accession>
<dbReference type="PROSITE" id="PS51747">
    <property type="entry name" value="CYT_DCMP_DEAMINASES_2"/>
    <property type="match status" value="1"/>
</dbReference>
<evidence type="ECO:0000313" key="7">
    <source>
        <dbReference type="Proteomes" id="UP000319776"/>
    </source>
</evidence>
<evidence type="ECO:0000256" key="3">
    <source>
        <dbReference type="ARBA" id="ARBA00022801"/>
    </source>
</evidence>
<dbReference type="NCBIfam" id="NF004064">
    <property type="entry name" value="PRK05578.1"/>
    <property type="match status" value="1"/>
</dbReference>
<dbReference type="AlphaFoldDB" id="A0A501X9R8"/>
<comment type="similarity">
    <text evidence="1">Belongs to the cytidine and deoxycytidylate deaminase family.</text>
</comment>
<evidence type="ECO:0000256" key="2">
    <source>
        <dbReference type="ARBA" id="ARBA00022723"/>
    </source>
</evidence>
<keyword evidence="2" id="KW-0479">Metal-binding</keyword>
<dbReference type="PANTHER" id="PTHR11644:SF2">
    <property type="entry name" value="CYTIDINE DEAMINASE"/>
    <property type="match status" value="1"/>
</dbReference>
<dbReference type="InterPro" id="IPR016193">
    <property type="entry name" value="Cytidine_deaminase-like"/>
</dbReference>
<dbReference type="CDD" id="cd01283">
    <property type="entry name" value="cytidine_deaminase"/>
    <property type="match status" value="1"/>
</dbReference>
<dbReference type="EC" id="3.5.4.5" evidence="6"/>
<keyword evidence="7" id="KW-1185">Reference proteome</keyword>
<dbReference type="PROSITE" id="PS00903">
    <property type="entry name" value="CYT_DCMP_DEAMINASES_1"/>
    <property type="match status" value="1"/>
</dbReference>
<dbReference type="GO" id="GO:0008270">
    <property type="term" value="F:zinc ion binding"/>
    <property type="evidence" value="ECO:0007669"/>
    <property type="project" value="InterPro"/>
</dbReference>
<keyword evidence="4" id="KW-0862">Zinc</keyword>
<dbReference type="EMBL" id="VFSS01000008">
    <property type="protein sequence ID" value="TPE57144.1"/>
    <property type="molecule type" value="Genomic_DNA"/>
</dbReference>
<dbReference type="Pfam" id="PF00383">
    <property type="entry name" value="dCMP_cyt_deam_1"/>
    <property type="match status" value="1"/>
</dbReference>
<organism evidence="6 7">
    <name type="scientific">[Mycoplasma] falconis</name>
    <dbReference type="NCBI Taxonomy" id="92403"/>
    <lineage>
        <taxon>Bacteria</taxon>
        <taxon>Bacillati</taxon>
        <taxon>Mycoplasmatota</taxon>
        <taxon>Mycoplasmoidales</taxon>
        <taxon>Metamycoplasmataceae</taxon>
        <taxon>Metamycoplasma</taxon>
    </lineage>
</organism>
<dbReference type="Proteomes" id="UP000319776">
    <property type="component" value="Unassembled WGS sequence"/>
</dbReference>
<dbReference type="InterPro" id="IPR016192">
    <property type="entry name" value="APOBEC/CMP_deaminase_Zn-bd"/>
</dbReference>
<dbReference type="PANTHER" id="PTHR11644">
    <property type="entry name" value="CYTIDINE DEAMINASE"/>
    <property type="match status" value="1"/>
</dbReference>
<dbReference type="InterPro" id="IPR002125">
    <property type="entry name" value="CMP_dCMP_dom"/>
</dbReference>
<name>A0A501X9R8_9BACT</name>
<keyword evidence="3 6" id="KW-0378">Hydrolase</keyword>